<comment type="caution">
    <text evidence="1">The sequence shown here is derived from an EMBL/GenBank/DDBJ whole genome shotgun (WGS) entry which is preliminary data.</text>
</comment>
<dbReference type="RefSeq" id="WP_125020017.1">
    <property type="nucleotide sequence ID" value="NZ_RQVQ01000044.1"/>
</dbReference>
<name>A0A3P3VZ66_9FLAO</name>
<sequence>MSYGFITPEGLDVEKINSFLIGEKINPEEKIKEINTQINQHIKDCKAKFKAKNFVFGSGWSINMIIPGKDGEDDKEVQVGYLTKTIKNLDYFIEVYKVNPNNKKSTKIGIWSNSGESINFENKREFLSQMLKTINGEEIHVESEFQDREKKSIKDSYTAQLIAYYMTGFGYFD</sequence>
<evidence type="ECO:0000313" key="1">
    <source>
        <dbReference type="EMBL" id="RRJ88085.1"/>
    </source>
</evidence>
<gene>
    <name evidence="1" type="ORF">EG240_14200</name>
</gene>
<proteinExistence type="predicted"/>
<evidence type="ECO:0000313" key="2">
    <source>
        <dbReference type="Proteomes" id="UP000275719"/>
    </source>
</evidence>
<dbReference type="EMBL" id="RQVQ01000044">
    <property type="protein sequence ID" value="RRJ88085.1"/>
    <property type="molecule type" value="Genomic_DNA"/>
</dbReference>
<keyword evidence="2" id="KW-1185">Reference proteome</keyword>
<dbReference type="AlphaFoldDB" id="A0A3P3VZ66"/>
<organism evidence="1 2">
    <name type="scientific">Paenimyroides tangerinum</name>
    <dbReference type="NCBI Taxonomy" id="2488728"/>
    <lineage>
        <taxon>Bacteria</taxon>
        <taxon>Pseudomonadati</taxon>
        <taxon>Bacteroidota</taxon>
        <taxon>Flavobacteriia</taxon>
        <taxon>Flavobacteriales</taxon>
        <taxon>Flavobacteriaceae</taxon>
        <taxon>Paenimyroides</taxon>
    </lineage>
</organism>
<reference evidence="1 2" key="1">
    <citation type="submission" date="2018-11" db="EMBL/GenBank/DDBJ databases">
        <title>Flavobacterium sp. nov., YIM 102701-2 draft genome.</title>
        <authorList>
            <person name="Li G."/>
            <person name="Jiang Y."/>
        </authorList>
    </citation>
    <scope>NUCLEOTIDE SEQUENCE [LARGE SCALE GENOMIC DNA]</scope>
    <source>
        <strain evidence="1 2">YIM 102701-2</strain>
    </source>
</reference>
<protein>
    <submittedName>
        <fullName evidence="1">Uncharacterized protein</fullName>
    </submittedName>
</protein>
<dbReference type="Proteomes" id="UP000275719">
    <property type="component" value="Unassembled WGS sequence"/>
</dbReference>
<accession>A0A3P3VZ66</accession>